<dbReference type="EMBL" id="VJMH01005520">
    <property type="protein sequence ID" value="KAF0695049.1"/>
    <property type="molecule type" value="Genomic_DNA"/>
</dbReference>
<dbReference type="NCBIfam" id="TIGR00417">
    <property type="entry name" value="speE"/>
    <property type="match status" value="1"/>
</dbReference>
<organism evidence="7 8">
    <name type="scientific">Aphanomyces stellatus</name>
    <dbReference type="NCBI Taxonomy" id="120398"/>
    <lineage>
        <taxon>Eukaryota</taxon>
        <taxon>Sar</taxon>
        <taxon>Stramenopiles</taxon>
        <taxon>Oomycota</taxon>
        <taxon>Saprolegniomycetes</taxon>
        <taxon>Saprolegniales</taxon>
        <taxon>Verrucalvaceae</taxon>
        <taxon>Aphanomyces</taxon>
    </lineage>
</organism>
<keyword evidence="3" id="KW-0620">Polyamine biosynthesis</keyword>
<dbReference type="EMBL" id="CAADRA010005541">
    <property type="protein sequence ID" value="VFT90935.1"/>
    <property type="molecule type" value="Genomic_DNA"/>
</dbReference>
<dbReference type="FunFam" id="2.30.140.10:FF:000001">
    <property type="entry name" value="SPE3p Spermidine synthase"/>
    <property type="match status" value="1"/>
</dbReference>
<keyword evidence="8" id="KW-1185">Reference proteome</keyword>
<dbReference type="OrthoDB" id="38125at2759"/>
<dbReference type="Gene3D" id="3.40.50.150">
    <property type="entry name" value="Vaccinia Virus protein VP39"/>
    <property type="match status" value="1"/>
</dbReference>
<evidence type="ECO:0000256" key="1">
    <source>
        <dbReference type="ARBA" id="ARBA00007867"/>
    </source>
</evidence>
<proteinExistence type="inferred from homology"/>
<dbReference type="InterPro" id="IPR035246">
    <property type="entry name" value="Spermidine_synt_N"/>
</dbReference>
<dbReference type="InterPro" id="IPR029063">
    <property type="entry name" value="SAM-dependent_MTases_sf"/>
</dbReference>
<dbReference type="Gene3D" id="2.30.140.10">
    <property type="entry name" value="Spermidine synthase, tetramerisation domain"/>
    <property type="match status" value="1"/>
</dbReference>
<dbReference type="GO" id="GO:0005829">
    <property type="term" value="C:cytosol"/>
    <property type="evidence" value="ECO:0007669"/>
    <property type="project" value="TreeGrafter"/>
</dbReference>
<dbReference type="NCBIfam" id="NF002010">
    <property type="entry name" value="PRK00811.1"/>
    <property type="match status" value="1"/>
</dbReference>
<name>A0A485L226_9STRA</name>
<dbReference type="HAMAP" id="MF_00198">
    <property type="entry name" value="Spermidine_synth"/>
    <property type="match status" value="1"/>
</dbReference>
<dbReference type="FunFam" id="3.40.50.150:FF:000013">
    <property type="entry name" value="Spermidine synthase"/>
    <property type="match status" value="1"/>
</dbReference>
<dbReference type="SUPFAM" id="SSF53335">
    <property type="entry name" value="S-adenosyl-L-methionine-dependent methyltransferases"/>
    <property type="match status" value="1"/>
</dbReference>
<evidence type="ECO:0000256" key="3">
    <source>
        <dbReference type="PROSITE-ProRule" id="PRU00354"/>
    </source>
</evidence>
<dbReference type="InterPro" id="IPR030373">
    <property type="entry name" value="PABS_CS"/>
</dbReference>
<dbReference type="Pfam" id="PF01564">
    <property type="entry name" value="Spermine_synth"/>
    <property type="match status" value="1"/>
</dbReference>
<dbReference type="Proteomes" id="UP000332933">
    <property type="component" value="Unassembled WGS sequence"/>
</dbReference>
<evidence type="ECO:0000259" key="5">
    <source>
        <dbReference type="PROSITE" id="PS51006"/>
    </source>
</evidence>
<dbReference type="GO" id="GO:0004766">
    <property type="term" value="F:spermidine synthase activity"/>
    <property type="evidence" value="ECO:0007669"/>
    <property type="project" value="TreeGrafter"/>
</dbReference>
<evidence type="ECO:0000256" key="4">
    <source>
        <dbReference type="RuleBase" id="RU003836"/>
    </source>
</evidence>
<dbReference type="InterPro" id="IPR030374">
    <property type="entry name" value="PABS"/>
</dbReference>
<protein>
    <submittedName>
        <fullName evidence="7">Aste57867_14107 protein</fullName>
    </submittedName>
</protein>
<evidence type="ECO:0000313" key="7">
    <source>
        <dbReference type="EMBL" id="VFT90935.1"/>
    </source>
</evidence>
<reference evidence="7 8" key="1">
    <citation type="submission" date="2019-03" db="EMBL/GenBank/DDBJ databases">
        <authorList>
            <person name="Gaulin E."/>
            <person name="Dumas B."/>
        </authorList>
    </citation>
    <scope>NUCLEOTIDE SEQUENCE [LARGE SCALE GENOMIC DNA]</scope>
    <source>
        <strain evidence="7">CBS 568.67</strain>
    </source>
</reference>
<evidence type="ECO:0000313" key="8">
    <source>
        <dbReference type="Proteomes" id="UP000332933"/>
    </source>
</evidence>
<gene>
    <name evidence="7" type="primary">Aste57867_14107</name>
    <name evidence="6" type="ORF">As57867_014056</name>
    <name evidence="7" type="ORF">ASTE57867_14107</name>
</gene>
<comment type="similarity">
    <text evidence="1 4">Belongs to the spermidine/spermine synthase family.</text>
</comment>
<dbReference type="AlphaFoldDB" id="A0A485L226"/>
<dbReference type="CDD" id="cd02440">
    <property type="entry name" value="AdoMet_MTases"/>
    <property type="match status" value="1"/>
</dbReference>
<dbReference type="PROSITE" id="PS51006">
    <property type="entry name" value="PABS_2"/>
    <property type="match status" value="1"/>
</dbReference>
<evidence type="ECO:0000313" key="6">
    <source>
        <dbReference type="EMBL" id="KAF0695049.1"/>
    </source>
</evidence>
<dbReference type="GO" id="GO:0008295">
    <property type="term" value="P:spermidine biosynthetic process"/>
    <property type="evidence" value="ECO:0007669"/>
    <property type="project" value="TreeGrafter"/>
</dbReference>
<dbReference type="PANTHER" id="PTHR11558:SF11">
    <property type="entry name" value="SPERMIDINE SYNTHASE"/>
    <property type="match status" value="1"/>
</dbReference>
<dbReference type="InterPro" id="IPR001045">
    <property type="entry name" value="Spermi_synthase"/>
</dbReference>
<feature type="active site" description="Proton acceptor" evidence="3">
    <location>
        <position position="160"/>
    </location>
</feature>
<feature type="domain" description="PABS" evidence="5">
    <location>
        <begin position="4"/>
        <end position="240"/>
    </location>
</feature>
<sequence>MSGTKWFSETEAMWPGQKFCLAQEEILYQGKSDFQDVLVFKSQTYGNVLVLDGVIQCTERDEFSYQEMISHLPLYSHANPKSVLIVGGGDGGVAREVAKHAGVEKIVMCEIDPKVTEVSRVYLPKMAQALNDPRLTLLFQDAAEFLRSGECGKFDVIIVDSSDPVGPAEVLFRSEFYENMKKALNPNGIVCTQGECLWLHLDLIADVLGRVGAFFPTVQYAYTTIPSYPSGQIGFVLCSLDDSVDALNKPKRIVDAKTAEGLQYYSSKLHEAAFVLPAFAEKKVGPVRKSKRSAA</sequence>
<keyword evidence="2 3" id="KW-0808">Transferase</keyword>
<evidence type="ECO:0000256" key="2">
    <source>
        <dbReference type="ARBA" id="ARBA00022679"/>
    </source>
</evidence>
<dbReference type="PROSITE" id="PS01330">
    <property type="entry name" value="PABS_1"/>
    <property type="match status" value="1"/>
</dbReference>
<reference evidence="6" key="2">
    <citation type="submission" date="2019-06" db="EMBL/GenBank/DDBJ databases">
        <title>Genomics analysis of Aphanomyces spp. identifies a new class of oomycete effector associated with host adaptation.</title>
        <authorList>
            <person name="Gaulin E."/>
        </authorList>
    </citation>
    <scope>NUCLEOTIDE SEQUENCE</scope>
    <source>
        <strain evidence="6">CBS 578.67</strain>
    </source>
</reference>
<dbReference type="PANTHER" id="PTHR11558">
    <property type="entry name" value="SPERMIDINE/SPERMINE SYNTHASE"/>
    <property type="match status" value="1"/>
</dbReference>
<accession>A0A485L226</accession>
<dbReference type="Pfam" id="PF17284">
    <property type="entry name" value="Spermine_synt_N"/>
    <property type="match status" value="1"/>
</dbReference>
<dbReference type="NCBIfam" id="NF037959">
    <property type="entry name" value="MFS_SpdSyn"/>
    <property type="match status" value="1"/>
</dbReference>
<dbReference type="InterPro" id="IPR037163">
    <property type="entry name" value="Spermidine_synt_N_sf"/>
</dbReference>